<dbReference type="InterPro" id="IPR021284">
    <property type="entry name" value="DUF2750"/>
</dbReference>
<reference evidence="2" key="1">
    <citation type="submission" date="2023-09" db="EMBL/GenBank/DDBJ databases">
        <authorList>
            <person name="Li S."/>
            <person name="Li X."/>
            <person name="Zhang C."/>
            <person name="Zhao Z."/>
        </authorList>
    </citation>
    <scope>NUCLEOTIDE SEQUENCE [LARGE SCALE GENOMIC DNA]</scope>
    <source>
        <strain evidence="2">SQ149</strain>
    </source>
</reference>
<evidence type="ECO:0000313" key="2">
    <source>
        <dbReference type="Proteomes" id="UP001258994"/>
    </source>
</evidence>
<proteinExistence type="predicted"/>
<keyword evidence="2" id="KW-1185">Reference proteome</keyword>
<dbReference type="Proteomes" id="UP001258994">
    <property type="component" value="Chromosome"/>
</dbReference>
<protein>
    <submittedName>
        <fullName evidence="1">DUF2750 domain-containing protein</fullName>
    </submittedName>
</protein>
<gene>
    <name evidence="1" type="ORF">RGQ13_10780</name>
</gene>
<name>A0ABY9TQL8_9GAMM</name>
<dbReference type="RefSeq" id="WP_348389757.1">
    <property type="nucleotide sequence ID" value="NZ_CP134145.1"/>
</dbReference>
<evidence type="ECO:0000313" key="1">
    <source>
        <dbReference type="EMBL" id="WNC70618.1"/>
    </source>
</evidence>
<sequence>MVLIDKNSVKLSDEQRYELFMQNLMSERETWILTDEHGAVMLTEDEDDYVPFWPTEETASLWATDEWDHCQPKLISFDELKDKWLPGMEEDDLCLIIFPTTGLTGQVFYPWEFNQVLDKKLTKLARKN</sequence>
<dbReference type="Pfam" id="PF11042">
    <property type="entry name" value="DUF2750"/>
    <property type="match status" value="1"/>
</dbReference>
<accession>A0ABY9TQL8</accession>
<organism evidence="1 2">
    <name type="scientific">Thalassotalea psychrophila</name>
    <dbReference type="NCBI Taxonomy" id="3065647"/>
    <lineage>
        <taxon>Bacteria</taxon>
        <taxon>Pseudomonadati</taxon>
        <taxon>Pseudomonadota</taxon>
        <taxon>Gammaproteobacteria</taxon>
        <taxon>Alteromonadales</taxon>
        <taxon>Colwelliaceae</taxon>
        <taxon>Thalassotalea</taxon>
    </lineage>
</organism>
<dbReference type="EMBL" id="CP134145">
    <property type="protein sequence ID" value="WNC70618.1"/>
    <property type="molecule type" value="Genomic_DNA"/>
</dbReference>